<sequence length="189" mass="20474">MTIFGTPIETIYLVLLIVAGSLTILYILFGDLLHGIGEALGFLHPVLVLSFITFFSASGYIFEKVTPLSSLLIMAISAIISIILVILLNVFVLIPLSSAEESLSYTEDSLKGRVGKLIISIPENGFGEVVIDSKSGMISKPSASYDNIAIEEGKQVLIIEVKDGVLYVVPYENNRLYNEELGSTTNTTP</sequence>
<protein>
    <recommendedName>
        <fullName evidence="2">Membrane protein NfeD2 N-terminal transmembrane domain-containing protein</fullName>
    </recommendedName>
</protein>
<dbReference type="RefSeq" id="WP_058003022.1">
    <property type="nucleotide sequence ID" value="NZ_CP065424.1"/>
</dbReference>
<evidence type="ECO:0000256" key="1">
    <source>
        <dbReference type="SAM" id="Phobius"/>
    </source>
</evidence>
<feature type="domain" description="Membrane protein NfeD2 N-terminal transmembrane" evidence="2">
    <location>
        <begin position="1"/>
        <end position="101"/>
    </location>
</feature>
<keyword evidence="1" id="KW-0472">Membrane</keyword>
<feature type="transmembrane region" description="Helical" evidence="1">
    <location>
        <begin position="12"/>
        <end position="29"/>
    </location>
</feature>
<evidence type="ECO:0000313" key="4">
    <source>
        <dbReference type="Proteomes" id="UP000189761"/>
    </source>
</evidence>
<gene>
    <name evidence="3" type="ORF">BWZ43_13990</name>
</gene>
<organism evidence="3 4">
    <name type="scientific">Heyndrickxia oleronia</name>
    <dbReference type="NCBI Taxonomy" id="38875"/>
    <lineage>
        <taxon>Bacteria</taxon>
        <taxon>Bacillati</taxon>
        <taxon>Bacillota</taxon>
        <taxon>Bacilli</taxon>
        <taxon>Bacillales</taxon>
        <taxon>Bacillaceae</taxon>
        <taxon>Heyndrickxia</taxon>
    </lineage>
</organism>
<dbReference type="Proteomes" id="UP000189761">
    <property type="component" value="Unassembled WGS sequence"/>
</dbReference>
<evidence type="ECO:0000259" key="2">
    <source>
        <dbReference type="Pfam" id="PF25842"/>
    </source>
</evidence>
<dbReference type="InterPro" id="IPR058653">
    <property type="entry name" value="NfeD2_TM"/>
</dbReference>
<keyword evidence="4" id="KW-1185">Reference proteome</keyword>
<feature type="transmembrane region" description="Helical" evidence="1">
    <location>
        <begin position="41"/>
        <end position="62"/>
    </location>
</feature>
<keyword evidence="1" id="KW-0812">Transmembrane</keyword>
<dbReference type="InterPro" id="IPR012340">
    <property type="entry name" value="NA-bd_OB-fold"/>
</dbReference>
<name>A0A8E2I6U0_9BACI</name>
<accession>A0A8E2I6U0</accession>
<feature type="transmembrane region" description="Helical" evidence="1">
    <location>
        <begin position="68"/>
        <end position="94"/>
    </location>
</feature>
<comment type="caution">
    <text evidence="3">The sequence shown here is derived from an EMBL/GenBank/DDBJ whole genome shotgun (WGS) entry which is preliminary data.</text>
</comment>
<dbReference type="Gene3D" id="2.40.50.140">
    <property type="entry name" value="Nucleic acid-binding proteins"/>
    <property type="match status" value="1"/>
</dbReference>
<keyword evidence="1" id="KW-1133">Transmembrane helix</keyword>
<dbReference type="EMBL" id="MTLA01000163">
    <property type="protein sequence ID" value="OOP67784.1"/>
    <property type="molecule type" value="Genomic_DNA"/>
</dbReference>
<proteinExistence type="predicted"/>
<reference evidence="3 4" key="1">
    <citation type="submission" date="2017-01" db="EMBL/GenBank/DDBJ databases">
        <title>Draft genome sequence of Bacillus oleronius.</title>
        <authorList>
            <person name="Allam M."/>
        </authorList>
    </citation>
    <scope>NUCLEOTIDE SEQUENCE [LARGE SCALE GENOMIC DNA]</scope>
    <source>
        <strain evidence="3 4">DSM 9356</strain>
    </source>
</reference>
<dbReference type="AlphaFoldDB" id="A0A8E2I6U0"/>
<dbReference type="Pfam" id="PF25842">
    <property type="entry name" value="NfeD_TM"/>
    <property type="match status" value="1"/>
</dbReference>
<evidence type="ECO:0000313" key="3">
    <source>
        <dbReference type="EMBL" id="OOP67784.1"/>
    </source>
</evidence>